<accession>A0ACB7TEG3</accession>
<evidence type="ECO:0000313" key="1">
    <source>
        <dbReference type="EMBL" id="KAH6944636.1"/>
    </source>
</evidence>
<organism evidence="1 2">
    <name type="scientific">Hyalomma asiaticum</name>
    <name type="common">Tick</name>
    <dbReference type="NCBI Taxonomy" id="266040"/>
    <lineage>
        <taxon>Eukaryota</taxon>
        <taxon>Metazoa</taxon>
        <taxon>Ecdysozoa</taxon>
        <taxon>Arthropoda</taxon>
        <taxon>Chelicerata</taxon>
        <taxon>Arachnida</taxon>
        <taxon>Acari</taxon>
        <taxon>Parasitiformes</taxon>
        <taxon>Ixodida</taxon>
        <taxon>Ixodoidea</taxon>
        <taxon>Ixodidae</taxon>
        <taxon>Hyalomminae</taxon>
        <taxon>Hyalomma</taxon>
    </lineage>
</organism>
<protein>
    <submittedName>
        <fullName evidence="1">Uncharacterized protein</fullName>
    </submittedName>
</protein>
<gene>
    <name evidence="1" type="ORF">HPB50_004413</name>
</gene>
<keyword evidence="2" id="KW-1185">Reference proteome</keyword>
<sequence length="252" mass="26067">MALRGHLALVIGGNSGIGEAVCHALAAEGATVVIAGRRLDLAKKVAESLPGDEHQAMSVDVADSASVDQLFANVTSTFAQPISIVVNSAGILRRAPLVESSDELFDEIMSVNLRGAFLVTRAAGRHMANASKDLPDGGGAIVNVSSILAKTGWLNGAVYSASKAAVVALTKSAAQELGVHGIRCNAVLPGLTETPMITALSEEVQDRARQISPLKRIAQPREIAEAIKYLCLPMASSFVTGAAFEVAGGCHM</sequence>
<evidence type="ECO:0000313" key="2">
    <source>
        <dbReference type="Proteomes" id="UP000821845"/>
    </source>
</evidence>
<dbReference type="Proteomes" id="UP000821845">
    <property type="component" value="Chromosome 1"/>
</dbReference>
<dbReference type="EMBL" id="CM023481">
    <property type="protein sequence ID" value="KAH6944636.1"/>
    <property type="molecule type" value="Genomic_DNA"/>
</dbReference>
<comment type="caution">
    <text evidence="1">The sequence shown here is derived from an EMBL/GenBank/DDBJ whole genome shotgun (WGS) entry which is preliminary data.</text>
</comment>
<proteinExistence type="predicted"/>
<reference evidence="1" key="1">
    <citation type="submission" date="2020-05" db="EMBL/GenBank/DDBJ databases">
        <title>Large-scale comparative analyses of tick genomes elucidate their genetic diversity and vector capacities.</title>
        <authorList>
            <person name="Jia N."/>
            <person name="Wang J."/>
            <person name="Shi W."/>
            <person name="Du L."/>
            <person name="Sun Y."/>
            <person name="Zhan W."/>
            <person name="Jiang J."/>
            <person name="Wang Q."/>
            <person name="Zhang B."/>
            <person name="Ji P."/>
            <person name="Sakyi L.B."/>
            <person name="Cui X."/>
            <person name="Yuan T."/>
            <person name="Jiang B."/>
            <person name="Yang W."/>
            <person name="Lam T.T.-Y."/>
            <person name="Chang Q."/>
            <person name="Ding S."/>
            <person name="Wang X."/>
            <person name="Zhu J."/>
            <person name="Ruan X."/>
            <person name="Zhao L."/>
            <person name="Wei J."/>
            <person name="Que T."/>
            <person name="Du C."/>
            <person name="Cheng J."/>
            <person name="Dai P."/>
            <person name="Han X."/>
            <person name="Huang E."/>
            <person name="Gao Y."/>
            <person name="Liu J."/>
            <person name="Shao H."/>
            <person name="Ye R."/>
            <person name="Li L."/>
            <person name="Wei W."/>
            <person name="Wang X."/>
            <person name="Wang C."/>
            <person name="Yang T."/>
            <person name="Huo Q."/>
            <person name="Li W."/>
            <person name="Guo W."/>
            <person name="Chen H."/>
            <person name="Zhou L."/>
            <person name="Ni X."/>
            <person name="Tian J."/>
            <person name="Zhou Y."/>
            <person name="Sheng Y."/>
            <person name="Liu T."/>
            <person name="Pan Y."/>
            <person name="Xia L."/>
            <person name="Li J."/>
            <person name="Zhao F."/>
            <person name="Cao W."/>
        </authorList>
    </citation>
    <scope>NUCLEOTIDE SEQUENCE</scope>
    <source>
        <strain evidence="1">Hyas-2018</strain>
    </source>
</reference>
<name>A0ACB7TEG3_HYAAI</name>